<evidence type="ECO:0000256" key="2">
    <source>
        <dbReference type="ARBA" id="ARBA00022692"/>
    </source>
</evidence>
<evidence type="ECO:0000313" key="11">
    <source>
        <dbReference type="EMBL" id="NMG19273.1"/>
    </source>
</evidence>
<evidence type="ECO:0000313" key="12">
    <source>
        <dbReference type="Proteomes" id="UP000718564"/>
    </source>
</evidence>
<dbReference type="InterPro" id="IPR003439">
    <property type="entry name" value="ABC_transporter-like_ATP-bd"/>
</dbReference>
<feature type="region of interest" description="Disordered" evidence="7">
    <location>
        <begin position="1"/>
        <end position="36"/>
    </location>
</feature>
<keyword evidence="3" id="KW-0547">Nucleotide-binding</keyword>
<feature type="transmembrane region" description="Helical" evidence="8">
    <location>
        <begin position="283"/>
        <end position="309"/>
    </location>
</feature>
<organism evidence="11 12">
    <name type="scientific">Brasilonema bromeliae SPC951</name>
    <dbReference type="NCBI Taxonomy" id="385972"/>
    <lineage>
        <taxon>Bacteria</taxon>
        <taxon>Bacillati</taxon>
        <taxon>Cyanobacteriota</taxon>
        <taxon>Cyanophyceae</taxon>
        <taxon>Nostocales</taxon>
        <taxon>Scytonemataceae</taxon>
        <taxon>Brasilonema</taxon>
        <taxon>Bromeliae group (in: Brasilonema)</taxon>
    </lineage>
</organism>
<keyword evidence="6 8" id="KW-0472">Membrane</keyword>
<dbReference type="InterPro" id="IPR036640">
    <property type="entry name" value="ABC1_TM_sf"/>
</dbReference>
<dbReference type="Pfam" id="PF00005">
    <property type="entry name" value="ABC_tran"/>
    <property type="match status" value="1"/>
</dbReference>
<proteinExistence type="predicted"/>
<evidence type="ECO:0000259" key="9">
    <source>
        <dbReference type="PROSITE" id="PS50893"/>
    </source>
</evidence>
<feature type="domain" description="ABC transmembrane type-1" evidence="10">
    <location>
        <begin position="53"/>
        <end position="346"/>
    </location>
</feature>
<evidence type="ECO:0000256" key="8">
    <source>
        <dbReference type="SAM" id="Phobius"/>
    </source>
</evidence>
<dbReference type="InterPro" id="IPR027417">
    <property type="entry name" value="P-loop_NTPase"/>
</dbReference>
<comment type="subcellular location">
    <subcellularLocation>
        <location evidence="1">Cell membrane</location>
        <topology evidence="1">Multi-pass membrane protein</topology>
    </subcellularLocation>
</comment>
<dbReference type="PANTHER" id="PTHR43394:SF1">
    <property type="entry name" value="ATP-BINDING CASSETTE SUB-FAMILY B MEMBER 10, MITOCHONDRIAL"/>
    <property type="match status" value="1"/>
</dbReference>
<feature type="transmembrane region" description="Helical" evidence="8">
    <location>
        <begin position="182"/>
        <end position="199"/>
    </location>
</feature>
<dbReference type="SMART" id="SM00382">
    <property type="entry name" value="AAA"/>
    <property type="match status" value="1"/>
</dbReference>
<dbReference type="InterPro" id="IPR003593">
    <property type="entry name" value="AAA+_ATPase"/>
</dbReference>
<evidence type="ECO:0000256" key="7">
    <source>
        <dbReference type="SAM" id="MobiDB-lite"/>
    </source>
</evidence>
<evidence type="ECO:0000259" key="10">
    <source>
        <dbReference type="PROSITE" id="PS50929"/>
    </source>
</evidence>
<dbReference type="Pfam" id="PF00664">
    <property type="entry name" value="ABC_membrane"/>
    <property type="match status" value="1"/>
</dbReference>
<feature type="transmembrane region" description="Helical" evidence="8">
    <location>
        <begin position="96"/>
        <end position="117"/>
    </location>
</feature>
<dbReference type="CDD" id="cd18565">
    <property type="entry name" value="ABC_6TM_exporter_like"/>
    <property type="match status" value="1"/>
</dbReference>
<keyword evidence="5 8" id="KW-1133">Transmembrane helix</keyword>
<dbReference type="InterPro" id="IPR011527">
    <property type="entry name" value="ABC1_TM_dom"/>
</dbReference>
<feature type="domain" description="ABC transporter" evidence="9">
    <location>
        <begin position="380"/>
        <end position="614"/>
    </location>
</feature>
<evidence type="ECO:0000256" key="5">
    <source>
        <dbReference type="ARBA" id="ARBA00022989"/>
    </source>
</evidence>
<evidence type="ECO:0000256" key="4">
    <source>
        <dbReference type="ARBA" id="ARBA00022840"/>
    </source>
</evidence>
<dbReference type="PROSITE" id="PS50929">
    <property type="entry name" value="ABC_TM1F"/>
    <property type="match status" value="1"/>
</dbReference>
<keyword evidence="4" id="KW-0067">ATP-binding</keyword>
<dbReference type="PROSITE" id="PS50893">
    <property type="entry name" value="ABC_TRANSPORTER_2"/>
    <property type="match status" value="1"/>
</dbReference>
<gene>
    <name evidence="11" type="ORF">DP116_07320</name>
</gene>
<accession>A0ABX1P4H9</accession>
<feature type="transmembrane region" description="Helical" evidence="8">
    <location>
        <begin position="205"/>
        <end position="225"/>
    </location>
</feature>
<dbReference type="PROSITE" id="PS00211">
    <property type="entry name" value="ABC_TRANSPORTER_1"/>
    <property type="match status" value="1"/>
</dbReference>
<comment type="caution">
    <text evidence="11">The sequence shown here is derived from an EMBL/GenBank/DDBJ whole genome shotgun (WGS) entry which is preliminary data.</text>
</comment>
<keyword evidence="2 8" id="KW-0812">Transmembrane</keyword>
<dbReference type="PANTHER" id="PTHR43394">
    <property type="entry name" value="ATP-DEPENDENT PERMEASE MDL1, MITOCHONDRIAL"/>
    <property type="match status" value="1"/>
</dbReference>
<sequence length="619" mass="69216">MVLKSHRGSRRNRRVLGDAPRGSRPKGERQTSSPNHPLMRLLDYGHQYRKRIWLSTTCSILNKLFDLAPPALIGMAVDVVVKQQDSIIAQWGVKDIFGQFFILSFLTVIIWILESVFEYAYGRLWRNLAQDIQHDLRLDAYEHLQELELAYFEERSTGGLMSILSDDINQLERFLDVGANDILQVVTTVVIISGAFFILAPSVAWMAILPIPFILWGSFAFQKLLAPRYADVREKVGLLNSRLVNNLSGITTIKSFTSEDYEISRFTKESEAYRRSNAKAIKLSAAFVPLIRMLILVSFTALLLFAGMAAANGKISVGTYSVLLFLVQRLLWPLTRLGDTFDQYQRAMASTNRVMNLLDTPIAIHTGEIHLPTQTVRGELELTNVTFAYKDRPSIVTDLSLHVPAGKTIAIVGSTGSGKSTLVKLLLRLYEVQSGTIALDGIDIQQLNLQDLRRCIGLVSQDVFLFHGSVAENIAYGSFDAVEDEIIMAAKIAEAHEFIVRLPQGYETIVGERGQKLSGGQRQRIAIARAILKNPPILILDEATSAVDNETEAAIQRSLEHITVNRTTIAIAHRLSTIRNASRIYVMEYGQFVESGTHQELLDKNGVYASLWRVQSGLR</sequence>
<dbReference type="InterPro" id="IPR039421">
    <property type="entry name" value="Type_1_exporter"/>
</dbReference>
<dbReference type="Gene3D" id="3.40.50.300">
    <property type="entry name" value="P-loop containing nucleotide triphosphate hydrolases"/>
    <property type="match status" value="1"/>
</dbReference>
<dbReference type="SUPFAM" id="SSF90123">
    <property type="entry name" value="ABC transporter transmembrane region"/>
    <property type="match status" value="1"/>
</dbReference>
<dbReference type="SUPFAM" id="SSF52540">
    <property type="entry name" value="P-loop containing nucleoside triphosphate hydrolases"/>
    <property type="match status" value="1"/>
</dbReference>
<dbReference type="EMBL" id="QMEB01000038">
    <property type="protein sequence ID" value="NMG19273.1"/>
    <property type="molecule type" value="Genomic_DNA"/>
</dbReference>
<dbReference type="Gene3D" id="1.20.1560.10">
    <property type="entry name" value="ABC transporter type 1, transmembrane domain"/>
    <property type="match status" value="1"/>
</dbReference>
<evidence type="ECO:0000256" key="6">
    <source>
        <dbReference type="ARBA" id="ARBA00023136"/>
    </source>
</evidence>
<feature type="compositionally biased region" description="Basic residues" evidence="7">
    <location>
        <begin position="1"/>
        <end position="14"/>
    </location>
</feature>
<dbReference type="InterPro" id="IPR017871">
    <property type="entry name" value="ABC_transporter-like_CS"/>
</dbReference>
<keyword evidence="12" id="KW-1185">Reference proteome</keyword>
<dbReference type="Proteomes" id="UP000718564">
    <property type="component" value="Unassembled WGS sequence"/>
</dbReference>
<evidence type="ECO:0000256" key="3">
    <source>
        <dbReference type="ARBA" id="ARBA00022741"/>
    </source>
</evidence>
<evidence type="ECO:0000256" key="1">
    <source>
        <dbReference type="ARBA" id="ARBA00004651"/>
    </source>
</evidence>
<reference evidence="11 12" key="1">
    <citation type="submission" date="2018-06" db="EMBL/GenBank/DDBJ databases">
        <title>Comparative genomics of Brasilonema spp. strains.</title>
        <authorList>
            <person name="Alvarenga D.O."/>
            <person name="Fiore M.F."/>
            <person name="Varani A.M."/>
        </authorList>
    </citation>
    <scope>NUCLEOTIDE SEQUENCE [LARGE SCALE GENOMIC DNA]</scope>
    <source>
        <strain evidence="11 12">SPC951</strain>
    </source>
</reference>
<name>A0ABX1P4H9_9CYAN</name>
<protein>
    <submittedName>
        <fullName evidence="11">ABC transporter</fullName>
    </submittedName>
</protein>